<dbReference type="EMBL" id="LBFC01000018">
    <property type="protein sequence ID" value="ONN27175.1"/>
    <property type="molecule type" value="Genomic_DNA"/>
</dbReference>
<dbReference type="InterPro" id="IPR053716">
    <property type="entry name" value="Flag_assembly_chemotaxis_eff"/>
</dbReference>
<evidence type="ECO:0000256" key="4">
    <source>
        <dbReference type="ARBA" id="ARBA00022448"/>
    </source>
</evidence>
<dbReference type="RefSeq" id="WP_075665948.1">
    <property type="nucleotide sequence ID" value="NZ_LBFC01000018.1"/>
</dbReference>
<keyword evidence="7" id="KW-1005">Bacterial flagellum biogenesis</keyword>
<keyword evidence="11" id="KW-0175">Coiled coil</keyword>
<dbReference type="Gene3D" id="1.10.287.1700">
    <property type="match status" value="1"/>
</dbReference>
<evidence type="ECO:0000256" key="8">
    <source>
        <dbReference type="ARBA" id="ARBA00022927"/>
    </source>
</evidence>
<comment type="similarity">
    <text evidence="2">Belongs to the FliJ family.</text>
</comment>
<evidence type="ECO:0000256" key="7">
    <source>
        <dbReference type="ARBA" id="ARBA00022795"/>
    </source>
</evidence>
<evidence type="ECO:0000313" key="12">
    <source>
        <dbReference type="EMBL" id="ONN27175.1"/>
    </source>
</evidence>
<evidence type="ECO:0000256" key="5">
    <source>
        <dbReference type="ARBA" id="ARBA00022475"/>
    </source>
</evidence>
<evidence type="ECO:0000256" key="10">
    <source>
        <dbReference type="ARBA" id="ARBA00023225"/>
    </source>
</evidence>
<evidence type="ECO:0000256" key="6">
    <source>
        <dbReference type="ARBA" id="ARBA00022500"/>
    </source>
</evidence>
<keyword evidence="13" id="KW-1185">Reference proteome</keyword>
<keyword evidence="12" id="KW-0282">Flagellum</keyword>
<organism evidence="12 13">
    <name type="scientific">Thermosipho affectus</name>
    <dbReference type="NCBI Taxonomy" id="660294"/>
    <lineage>
        <taxon>Bacteria</taxon>
        <taxon>Thermotogati</taxon>
        <taxon>Thermotogota</taxon>
        <taxon>Thermotogae</taxon>
        <taxon>Thermotogales</taxon>
        <taxon>Fervidobacteriaceae</taxon>
        <taxon>Thermosipho</taxon>
    </lineage>
</organism>
<dbReference type="Pfam" id="PF02050">
    <property type="entry name" value="FliJ"/>
    <property type="match status" value="1"/>
</dbReference>
<keyword evidence="12" id="KW-0966">Cell projection</keyword>
<keyword evidence="8" id="KW-0653">Protein transport</keyword>
<evidence type="ECO:0000256" key="3">
    <source>
        <dbReference type="ARBA" id="ARBA00020392"/>
    </source>
</evidence>
<dbReference type="Proteomes" id="UP000242616">
    <property type="component" value="Unassembled WGS sequence"/>
</dbReference>
<comment type="subcellular location">
    <subcellularLocation>
        <location evidence="1">Cell membrane</location>
        <topology evidence="1">Peripheral membrane protein</topology>
        <orientation evidence="1">Cytoplasmic side</orientation>
    </subcellularLocation>
</comment>
<proteinExistence type="inferred from homology"/>
<comment type="caution">
    <text evidence="12">The sequence shown here is derived from an EMBL/GenBank/DDBJ whole genome shotgun (WGS) entry which is preliminary data.</text>
</comment>
<evidence type="ECO:0000313" key="13">
    <source>
        <dbReference type="Proteomes" id="UP000242616"/>
    </source>
</evidence>
<gene>
    <name evidence="12" type="ORF">XJ44_05160</name>
</gene>
<name>A0ABX3IIC9_9BACT</name>
<sequence>MKFRLQKLLDIAKKEEELKKQQLFKIRKDIDNLKEEIEKNKKYISQLNDEILGKKIQGTYLQMILEIKKNGERHLKALYQKLEQLKGIEEKILMEYLEKRKEKMSFEKLKERFELKNKLEQQRKENKNMDEIAERKFFFGGKR</sequence>
<dbReference type="InterPro" id="IPR012823">
    <property type="entry name" value="Flagell_FliJ"/>
</dbReference>
<keyword evidence="4" id="KW-0813">Transport</keyword>
<keyword evidence="9" id="KW-0472">Membrane</keyword>
<evidence type="ECO:0000256" key="2">
    <source>
        <dbReference type="ARBA" id="ARBA00010004"/>
    </source>
</evidence>
<protein>
    <recommendedName>
        <fullName evidence="3">Flagellar FliJ protein</fullName>
    </recommendedName>
</protein>
<keyword evidence="10" id="KW-1006">Bacterial flagellum protein export</keyword>
<reference evidence="12 13" key="1">
    <citation type="submission" date="2015-06" db="EMBL/GenBank/DDBJ databases">
        <title>Genome sequencing of Thermotogales isolates from hydrothermal vents.</title>
        <authorList>
            <person name="Haverkamp T.H."/>
            <person name="Kublanov I.V."/>
            <person name="Nesbo C.L."/>
        </authorList>
    </citation>
    <scope>NUCLEOTIDE SEQUENCE [LARGE SCALE GENOMIC DNA]</scope>
    <source>
        <strain evidence="13">ik275mar</strain>
    </source>
</reference>
<evidence type="ECO:0000256" key="11">
    <source>
        <dbReference type="SAM" id="Coils"/>
    </source>
</evidence>
<feature type="coiled-coil region" evidence="11">
    <location>
        <begin position="16"/>
        <end position="50"/>
    </location>
</feature>
<keyword evidence="5" id="KW-1003">Cell membrane</keyword>
<accession>A0ABX3IIC9</accession>
<dbReference type="NCBIfam" id="TIGR02473">
    <property type="entry name" value="flagell_FliJ"/>
    <property type="match status" value="1"/>
</dbReference>
<keyword evidence="12" id="KW-0969">Cilium</keyword>
<evidence type="ECO:0000256" key="9">
    <source>
        <dbReference type="ARBA" id="ARBA00023136"/>
    </source>
</evidence>
<keyword evidence="6" id="KW-0145">Chemotaxis</keyword>
<evidence type="ECO:0000256" key="1">
    <source>
        <dbReference type="ARBA" id="ARBA00004413"/>
    </source>
</evidence>